<dbReference type="GO" id="GO:0005737">
    <property type="term" value="C:cytoplasm"/>
    <property type="evidence" value="ECO:0007669"/>
    <property type="project" value="TreeGrafter"/>
</dbReference>
<dbReference type="InterPro" id="IPR036188">
    <property type="entry name" value="FAD/NAD-bd_sf"/>
</dbReference>
<feature type="domain" description="FAD dependent oxidoreductase" evidence="1">
    <location>
        <begin position="32"/>
        <end position="384"/>
    </location>
</feature>
<protein>
    <recommendedName>
        <fullName evidence="1">FAD dependent oxidoreductase domain-containing protein</fullName>
    </recommendedName>
</protein>
<evidence type="ECO:0000313" key="2">
    <source>
        <dbReference type="EMBL" id="SVB78066.1"/>
    </source>
</evidence>
<dbReference type="InterPro" id="IPR006076">
    <property type="entry name" value="FAD-dep_OxRdtase"/>
</dbReference>
<name>A0A382GSG2_9ZZZZ</name>
<accession>A0A382GSG2</accession>
<dbReference type="SUPFAM" id="SSF51905">
    <property type="entry name" value="FAD/NAD(P)-binding domain"/>
    <property type="match status" value="1"/>
</dbReference>
<evidence type="ECO:0000259" key="1">
    <source>
        <dbReference type="Pfam" id="PF01266"/>
    </source>
</evidence>
<dbReference type="Pfam" id="PF01266">
    <property type="entry name" value="DAO"/>
    <property type="match status" value="1"/>
</dbReference>
<dbReference type="EMBL" id="UINC01057183">
    <property type="protein sequence ID" value="SVB78066.1"/>
    <property type="molecule type" value="Genomic_DNA"/>
</dbReference>
<dbReference type="Gene3D" id="3.50.50.60">
    <property type="entry name" value="FAD/NAD(P)-binding domain"/>
    <property type="match status" value="1"/>
</dbReference>
<dbReference type="AlphaFoldDB" id="A0A382GSG2"/>
<dbReference type="PANTHER" id="PTHR13847">
    <property type="entry name" value="SARCOSINE DEHYDROGENASE-RELATED"/>
    <property type="match status" value="1"/>
</dbReference>
<sequence>MQSISDYPDSYYVATAKGLISYPPLTESVKADVCVIGGGFTGLLTAVNLAEKGYKVALLEAHKIGWGASGRNGGQVGSGHNKNILQLESDYGKSLAHDLWAITEEAKSIVRNRIHQHRINCDLTPGSMKVSDNPDDADHFKRYVAKLNTDYNYEHISCLSEPEVFEMLHSPLYKGGGTLDMGGMHLHPLNYALGLAQAAKDAGADIYEHSQVINYSKNQPSTVSTESGQVVADHIVLACNAYLGKLEGRIAGKIMPINGFMLATEPLEESEAHFINRDNVCVHDNKFHIHYFRMSADNRLLFGGGENYTRKFPKPLKDYVRATMLEVYPKLAQKRIDYAWGGALAVTVNRMSHLGRLRPNVFFAHGFSGHGIALASLAGTVMAEAISGTLDRLDVFSKIKIPTFPGGTLLRWPGFYLGMLYYSIRDRL</sequence>
<organism evidence="2">
    <name type="scientific">marine metagenome</name>
    <dbReference type="NCBI Taxonomy" id="408172"/>
    <lineage>
        <taxon>unclassified sequences</taxon>
        <taxon>metagenomes</taxon>
        <taxon>ecological metagenomes</taxon>
    </lineage>
</organism>
<gene>
    <name evidence="2" type="ORF">METZ01_LOCUS230920</name>
</gene>
<reference evidence="2" key="1">
    <citation type="submission" date="2018-05" db="EMBL/GenBank/DDBJ databases">
        <authorList>
            <person name="Lanie J.A."/>
            <person name="Ng W.-L."/>
            <person name="Kazmierczak K.M."/>
            <person name="Andrzejewski T.M."/>
            <person name="Davidsen T.M."/>
            <person name="Wayne K.J."/>
            <person name="Tettelin H."/>
            <person name="Glass J.I."/>
            <person name="Rusch D."/>
            <person name="Podicherti R."/>
            <person name="Tsui H.-C.T."/>
            <person name="Winkler M.E."/>
        </authorList>
    </citation>
    <scope>NUCLEOTIDE SEQUENCE</scope>
</reference>
<proteinExistence type="predicted"/>
<dbReference type="Gene3D" id="3.30.9.10">
    <property type="entry name" value="D-Amino Acid Oxidase, subunit A, domain 2"/>
    <property type="match status" value="1"/>
</dbReference>
<dbReference type="PANTHER" id="PTHR13847:SF281">
    <property type="entry name" value="FAD DEPENDENT OXIDOREDUCTASE DOMAIN-CONTAINING PROTEIN"/>
    <property type="match status" value="1"/>
</dbReference>